<reference evidence="1" key="1">
    <citation type="submission" date="2019-04" db="EMBL/GenBank/DDBJ databases">
        <title>Microbes associate with the intestines of laboratory mice.</title>
        <authorList>
            <person name="Navarre W."/>
            <person name="Wong E."/>
            <person name="Huang K."/>
            <person name="Tropini C."/>
            <person name="Ng K."/>
            <person name="Yu B."/>
        </authorList>
    </citation>
    <scope>NUCLEOTIDE SEQUENCE</scope>
    <source>
        <strain evidence="1">NM01_1-7b</strain>
    </source>
</reference>
<protein>
    <submittedName>
        <fullName evidence="1">Oligoendopeptidase F</fullName>
    </submittedName>
</protein>
<keyword evidence="2" id="KW-1185">Reference proteome</keyword>
<proteinExistence type="predicted"/>
<dbReference type="EMBL" id="SRYA01000029">
    <property type="protein sequence ID" value="TGY95430.1"/>
    <property type="molecule type" value="Genomic_DNA"/>
</dbReference>
<evidence type="ECO:0000313" key="1">
    <source>
        <dbReference type="EMBL" id="TGY95430.1"/>
    </source>
</evidence>
<gene>
    <name evidence="1" type="primary">pepF</name>
    <name evidence="1" type="ORF">E5329_14785</name>
</gene>
<dbReference type="Proteomes" id="UP000304953">
    <property type="component" value="Unassembled WGS sequence"/>
</dbReference>
<accession>A0AC61RUJ5</accession>
<sequence length="602" mass="69638">MAAELLKRSQAAAADTWAIEDLYGSVELFLEDAHRLEQMTEELKGFTKEYLTESGWRLLEYFQKLEKMVTMLDRALCYSERSADVDTGNDKYQALSGKMMGIYHKFSTVTAPVDAWIVAMEEEKIQQFYKETEELCKYKVTISDLRRLKEHTLSPELEELLASSREMGSAAEKTYSLLTDADFENPFVTDEKGEMVKVSSGRFVPMLESRDVNVRRETFQAYYGRYEQYKNTFAALYEGKAKANFFYAKARKYDSSMEAAVDANNVPKEVYYNLIEAVHENMHYMHEYMALRKKLMGLKELHMYDVYVPIVAEETGKITYAKAQEEIAEALQVLGEDYVRVLKEGFENRWIDKYENEGKRSGAYSAGCYSAHPYVLMNYQYNLDSEFTLAHEMGHALHSYYSAKHNNVFDSEYKIFVAEVASTCNEALLMDYLLKRTEDKKKKAYLINHFLQQFRTTLYRQTMFAEFELLTHQMAEEGKSLTAEALKKLYYDLNVQYYGPDVTVDQEIAIEWARIPHFYYNFYVYQYATSFAASMALSKKILEEGEPAVARYLNFLKGGCSKSPIELLKDAGVDMTAKEPIREALKTFGALIAEMEELSCQI</sequence>
<organism evidence="1 2">
    <name type="scientific">Petralouisia muris</name>
    <dbReference type="NCBI Taxonomy" id="3032872"/>
    <lineage>
        <taxon>Bacteria</taxon>
        <taxon>Bacillati</taxon>
        <taxon>Bacillota</taxon>
        <taxon>Clostridia</taxon>
        <taxon>Lachnospirales</taxon>
        <taxon>Lachnospiraceae</taxon>
        <taxon>Petralouisia</taxon>
    </lineage>
</organism>
<evidence type="ECO:0000313" key="2">
    <source>
        <dbReference type="Proteomes" id="UP000304953"/>
    </source>
</evidence>
<name>A0AC61RUJ5_9FIRM</name>
<comment type="caution">
    <text evidence="1">The sequence shown here is derived from an EMBL/GenBank/DDBJ whole genome shotgun (WGS) entry which is preliminary data.</text>
</comment>